<proteinExistence type="predicted"/>
<protein>
    <submittedName>
        <fullName evidence="1">TIGR04141 family sporadically distributed protein</fullName>
    </submittedName>
</protein>
<dbReference type="Proteomes" id="UP000481252">
    <property type="component" value="Unassembled WGS sequence"/>
</dbReference>
<evidence type="ECO:0000313" key="2">
    <source>
        <dbReference type="Proteomes" id="UP000481252"/>
    </source>
</evidence>
<gene>
    <name evidence="1" type="ORF">G6N74_29650</name>
</gene>
<dbReference type="RefSeq" id="WP_165121592.1">
    <property type="nucleotide sequence ID" value="NZ_JAAKZG010000029.1"/>
</dbReference>
<dbReference type="AlphaFoldDB" id="A0A7C9RBT9"/>
<dbReference type="EMBL" id="JAAKZG010000029">
    <property type="protein sequence ID" value="NGN45220.1"/>
    <property type="molecule type" value="Genomic_DNA"/>
</dbReference>
<sequence length="622" mass="69744">MSRARPFSIYLLKEEYDATNSLREDHDLDAAEATDLPEGAVLYILDSDPKPPWWRSYFGVTETLLQQFKGALVFLPVGDRWFALSFGQVFHHLNDAAYEYDFGLRVTLNSVDPNELKSADMVAPGVARRKRTQVPVSTELTYLDFDGNSEIIKSLTGRVKKEYEELFRNATGSASLKVSLNLEPGELPGICETLLTLYDAEDYKASFPNIQNISPVNDPSKIAELDELLLSSLKAKDGKATLTIPDIIDYRDNTCCIFQGDGRASHVFPDISIEEFYEFLGDDYNLAGMTIEAFRTFRMMLTDVDGAPGRSYSVYRSLIYDGEPLGEGIVYHLCEGKWYRVEKSYIERLKNYLDAKCVDSDLPPYNHDAEKDGKAVYSEGGYNAAIPHWNNAFICLDQTDISPAGSTEIEPCDIYTVTTDARASCGHRAFLYHLKISTRSSHLSHLFNQGVNSADLIQLETASREKMKALVTGKLNGNDSAIFLAPLDSFDFKVIFGIITHKSKEDRSDNLPLFSKISLMRNMQQLDVRKIPSALMFIEDQSPKKHGHPKHEQIVVEIVAVDNGKTEVRAVDGQGYDIAMPIKSCPKDVRESAVGMRYRLTVKRGEDGALSSYHGWPFEIAV</sequence>
<comment type="caution">
    <text evidence="1">The sequence shown here is derived from an EMBL/GenBank/DDBJ whole genome shotgun (WGS) entry which is preliminary data.</text>
</comment>
<reference evidence="1 2" key="1">
    <citation type="submission" date="2020-02" db="EMBL/GenBank/DDBJ databases">
        <title>Genome sequence of the type strain CGMCC 1.15528 of Mesorhizobium zhangyense.</title>
        <authorList>
            <person name="Gao J."/>
            <person name="Sun J."/>
        </authorList>
    </citation>
    <scope>NUCLEOTIDE SEQUENCE [LARGE SCALE GENOMIC DNA]</scope>
    <source>
        <strain evidence="1 2">CGMCC 1.15528</strain>
    </source>
</reference>
<name>A0A7C9RBT9_9HYPH</name>
<dbReference type="NCBIfam" id="TIGR04141">
    <property type="entry name" value="TIGR04141 family sporadically distributed protein"/>
    <property type="match status" value="1"/>
</dbReference>
<dbReference type="InterPro" id="IPR026487">
    <property type="entry name" value="CHP04141"/>
</dbReference>
<evidence type="ECO:0000313" key="1">
    <source>
        <dbReference type="EMBL" id="NGN45220.1"/>
    </source>
</evidence>
<organism evidence="1 2">
    <name type="scientific">Mesorhizobium zhangyense</name>
    <dbReference type="NCBI Taxonomy" id="1776730"/>
    <lineage>
        <taxon>Bacteria</taxon>
        <taxon>Pseudomonadati</taxon>
        <taxon>Pseudomonadota</taxon>
        <taxon>Alphaproteobacteria</taxon>
        <taxon>Hyphomicrobiales</taxon>
        <taxon>Phyllobacteriaceae</taxon>
        <taxon>Mesorhizobium</taxon>
    </lineage>
</organism>
<dbReference type="Pfam" id="PF19614">
    <property type="entry name" value="DUF6119"/>
    <property type="match status" value="1"/>
</dbReference>
<accession>A0A7C9RBT9</accession>
<keyword evidence="2" id="KW-1185">Reference proteome</keyword>